<reference evidence="47 48" key="1">
    <citation type="journal article" date="2011" name="Nature">
        <title>A high-resolution map of human evolutionary constraint using 29 mammals.</title>
        <authorList>
            <person name="Lindblad-Toh K."/>
            <person name="Garber M."/>
            <person name="Zuk O."/>
            <person name="Lin M.F."/>
            <person name="Parker B.J."/>
            <person name="Washietl S."/>
            <person name="Kheradpour P."/>
            <person name="Ernst J."/>
            <person name="Jordan G."/>
            <person name="Mauceli E."/>
            <person name="Ward L.D."/>
            <person name="Lowe C.B."/>
            <person name="Holloway A.K."/>
            <person name="Clamp M."/>
            <person name="Gnerre S."/>
            <person name="Alfoldi J."/>
            <person name="Beal K."/>
            <person name="Chang J."/>
            <person name="Clawson H."/>
            <person name="Cuff J."/>
            <person name="Di Palma F."/>
            <person name="Fitzgerald S."/>
            <person name="Flicek P."/>
            <person name="Guttman M."/>
            <person name="Hubisz M.J."/>
            <person name="Jaffe D.B."/>
            <person name="Jungreis I."/>
            <person name="Kent W.J."/>
            <person name="Kostka D."/>
            <person name="Lara M."/>
            <person name="Martins A.L."/>
            <person name="Massingham T."/>
            <person name="Moltke I."/>
            <person name="Raney B.J."/>
            <person name="Rasmussen M.D."/>
            <person name="Robinson J."/>
            <person name="Stark A."/>
            <person name="Vilella A.J."/>
            <person name="Wen J."/>
            <person name="Xie X."/>
            <person name="Zody M.C."/>
            <person name="Baldwin J."/>
            <person name="Bloom T."/>
            <person name="Chin C.W."/>
            <person name="Heiman D."/>
            <person name="Nicol R."/>
            <person name="Nusbaum C."/>
            <person name="Young S."/>
            <person name="Wilkinson J."/>
            <person name="Worley K.C."/>
            <person name="Kovar C.L."/>
            <person name="Muzny D.M."/>
            <person name="Gibbs R.A."/>
            <person name="Cree A."/>
            <person name="Dihn H.H."/>
            <person name="Fowler G."/>
            <person name="Jhangiani S."/>
            <person name="Joshi V."/>
            <person name="Lee S."/>
            <person name="Lewis L.R."/>
            <person name="Nazareth L.V."/>
            <person name="Okwuonu G."/>
            <person name="Santibanez J."/>
            <person name="Warren W.C."/>
            <person name="Mardis E.R."/>
            <person name="Weinstock G.M."/>
            <person name="Wilson R.K."/>
            <person name="Delehaunty K."/>
            <person name="Dooling D."/>
            <person name="Fronik C."/>
            <person name="Fulton L."/>
            <person name="Fulton B."/>
            <person name="Graves T."/>
            <person name="Minx P."/>
            <person name="Sodergren E."/>
            <person name="Birney E."/>
            <person name="Margulies E.H."/>
            <person name="Herrero J."/>
            <person name="Green E.D."/>
            <person name="Haussler D."/>
            <person name="Siepel A."/>
            <person name="Goldman N."/>
            <person name="Pollard K.S."/>
            <person name="Pedersen J.S."/>
            <person name="Lander E.S."/>
            <person name="Kellis M."/>
        </authorList>
    </citation>
    <scope>NUCLEOTIDE SEQUENCE [LARGE SCALE GENOMIC DNA]</scope>
    <source>
        <strain evidence="47 48">Thorbecke inbred</strain>
    </source>
</reference>
<dbReference type="InterPro" id="IPR036431">
    <property type="entry name" value="ARID_dom_sf"/>
</dbReference>
<evidence type="ECO:0000256" key="14">
    <source>
        <dbReference type="ARBA" id="ARBA00022771"/>
    </source>
</evidence>
<dbReference type="Pfam" id="PF08429">
    <property type="entry name" value="PLU-1"/>
    <property type="match status" value="1"/>
</dbReference>
<evidence type="ECO:0000256" key="34">
    <source>
        <dbReference type="ARBA" id="ARBA00048734"/>
    </source>
</evidence>
<keyword evidence="31" id="KW-0539">Nucleus</keyword>
<dbReference type="GO" id="GO:0004857">
    <property type="term" value="F:enzyme inhibitor activity"/>
    <property type="evidence" value="ECO:0007669"/>
    <property type="project" value="Ensembl"/>
</dbReference>
<evidence type="ECO:0000259" key="43">
    <source>
        <dbReference type="PROSITE" id="PS50016"/>
    </source>
</evidence>
<organism evidence="47 48">
    <name type="scientific">Oryctolagus cuniculus</name>
    <name type="common">Rabbit</name>
    <dbReference type="NCBI Taxonomy" id="9986"/>
    <lineage>
        <taxon>Eukaryota</taxon>
        <taxon>Metazoa</taxon>
        <taxon>Chordata</taxon>
        <taxon>Craniata</taxon>
        <taxon>Vertebrata</taxon>
        <taxon>Euteleostomi</taxon>
        <taxon>Mammalia</taxon>
        <taxon>Eutheria</taxon>
        <taxon>Euarchontoglires</taxon>
        <taxon>Glires</taxon>
        <taxon>Lagomorpha</taxon>
        <taxon>Leporidae</taxon>
        <taxon>Oryctolagus</taxon>
    </lineage>
</organism>
<dbReference type="SUPFAM" id="SSF161070">
    <property type="entry name" value="SNF-like"/>
    <property type="match status" value="1"/>
</dbReference>
<feature type="binding site" evidence="37">
    <location>
        <position position="1958"/>
    </location>
    <ligand>
        <name>Na(+)</name>
        <dbReference type="ChEBI" id="CHEBI:29101"/>
        <label>1</label>
    </ligand>
</feature>
<keyword evidence="16" id="KW-0862">Zinc</keyword>
<dbReference type="GO" id="GO:0016323">
    <property type="term" value="C:basolateral plasma membrane"/>
    <property type="evidence" value="ECO:0007669"/>
    <property type="project" value="UniProtKB-SubCell"/>
</dbReference>
<evidence type="ECO:0000256" key="5">
    <source>
        <dbReference type="ARBA" id="ARBA00006801"/>
    </source>
</evidence>
<keyword evidence="9" id="KW-1017">Isopeptide bond</keyword>
<dbReference type="GO" id="GO:0006836">
    <property type="term" value="P:neurotransmitter transport"/>
    <property type="evidence" value="ECO:0007669"/>
    <property type="project" value="UniProtKB-KW"/>
</dbReference>
<evidence type="ECO:0000256" key="41">
    <source>
        <dbReference type="SAM" id="MobiDB-lite"/>
    </source>
</evidence>
<evidence type="ECO:0000256" key="19">
    <source>
        <dbReference type="ARBA" id="ARBA00022853"/>
    </source>
</evidence>
<dbReference type="InterPro" id="IPR019786">
    <property type="entry name" value="Zinc_finger_PHD-type_CS"/>
</dbReference>
<dbReference type="InterPro" id="IPR047974">
    <property type="entry name" value="KDM5A_ARID"/>
</dbReference>
<feature type="transmembrane region" description="Helical" evidence="42">
    <location>
        <begin position="1904"/>
        <end position="1931"/>
    </location>
</feature>
<dbReference type="FunFam" id="3.30.40.10:FF:000368">
    <property type="entry name" value="Lysine demethylase 5A"/>
    <property type="match status" value="1"/>
</dbReference>
<dbReference type="EMBL" id="AAGW02051714">
    <property type="status" value="NOT_ANNOTATED_CDS"/>
    <property type="molecule type" value="Genomic_DNA"/>
</dbReference>
<keyword evidence="10" id="KW-0597">Phosphoprotein</keyword>
<dbReference type="InterPro" id="IPR001965">
    <property type="entry name" value="Znf_PHD"/>
</dbReference>
<feature type="binding site" evidence="37">
    <location>
        <position position="2058"/>
    </location>
    <ligand>
        <name>Na(+)</name>
        <dbReference type="ChEBI" id="CHEBI:29101"/>
        <label>1</label>
    </ligand>
</feature>
<evidence type="ECO:0000256" key="7">
    <source>
        <dbReference type="ARBA" id="ARBA00022473"/>
    </source>
</evidence>
<dbReference type="PANTHER" id="PTHR11616">
    <property type="entry name" value="SODIUM/CHLORIDE DEPENDENT TRANSPORTER"/>
    <property type="match status" value="1"/>
</dbReference>
<dbReference type="InterPro" id="IPR002981">
    <property type="entry name" value="Na/ntran_symport_GABA_GAT2"/>
</dbReference>
<feature type="transmembrane region" description="Helical" evidence="42">
    <location>
        <begin position="2117"/>
        <end position="2140"/>
    </location>
</feature>
<feature type="domain" description="ARID" evidence="44">
    <location>
        <begin position="84"/>
        <end position="174"/>
    </location>
</feature>
<feature type="transmembrane region" description="Helical" evidence="42">
    <location>
        <begin position="2160"/>
        <end position="2181"/>
    </location>
</feature>
<feature type="compositionally biased region" description="Basic and acidic residues" evidence="41">
    <location>
        <begin position="1520"/>
        <end position="1530"/>
    </location>
</feature>
<dbReference type="ExpressionAtlas" id="G1SCD9">
    <property type="expression patterns" value="baseline"/>
</dbReference>
<dbReference type="SUPFAM" id="SSF46774">
    <property type="entry name" value="ARID-like"/>
    <property type="match status" value="1"/>
</dbReference>
<dbReference type="HOGENOM" id="CLU_006855_9_5_1"/>
<dbReference type="SUPFAM" id="SSF57903">
    <property type="entry name" value="FYVE/PHD zinc finger"/>
    <property type="match status" value="3"/>
</dbReference>
<dbReference type="GO" id="GO:0032922">
    <property type="term" value="P:circadian regulation of gene expression"/>
    <property type="evidence" value="ECO:0007669"/>
    <property type="project" value="Ensembl"/>
</dbReference>
<evidence type="ECO:0000256" key="23">
    <source>
        <dbReference type="ARBA" id="ARBA00023004"/>
    </source>
</evidence>
<evidence type="ECO:0000256" key="32">
    <source>
        <dbReference type="ARBA" id="ARBA00033998"/>
    </source>
</evidence>
<dbReference type="InterPro" id="IPR003349">
    <property type="entry name" value="JmjN"/>
</dbReference>
<evidence type="ECO:0000256" key="33">
    <source>
        <dbReference type="ARBA" id="ARBA00034027"/>
    </source>
</evidence>
<evidence type="ECO:0000256" key="26">
    <source>
        <dbReference type="ARBA" id="ARBA00023136"/>
    </source>
</evidence>
<dbReference type="PROSITE" id="PS00754">
    <property type="entry name" value="NA_NEUROTRAN_SYMP_2"/>
    <property type="match status" value="1"/>
</dbReference>
<evidence type="ECO:0000256" key="28">
    <source>
        <dbReference type="ARBA" id="ARBA00023159"/>
    </source>
</evidence>
<dbReference type="CDD" id="cd15606">
    <property type="entry name" value="PHD2_KDM5A"/>
    <property type="match status" value="1"/>
</dbReference>
<feature type="binding site" evidence="37">
    <location>
        <position position="1990"/>
    </location>
    <ligand>
        <name>Na(+)</name>
        <dbReference type="ChEBI" id="CHEBI:29101"/>
        <label>1</label>
    </ligand>
</feature>
<evidence type="ECO:0000256" key="35">
    <source>
        <dbReference type="ARBA" id="ARBA00049062"/>
    </source>
</evidence>
<feature type="domain" description="PHD-type" evidence="43">
    <location>
        <begin position="293"/>
        <end position="343"/>
    </location>
</feature>
<reference evidence="47" key="3">
    <citation type="submission" date="2025-09" db="UniProtKB">
        <authorList>
            <consortium name="Ensembl"/>
        </authorList>
    </citation>
    <scope>IDENTIFICATION</scope>
    <source>
        <strain evidence="47">Thorbecke</strain>
    </source>
</reference>
<feature type="domain" description="JmjC" evidence="46">
    <location>
        <begin position="437"/>
        <end position="603"/>
    </location>
</feature>
<dbReference type="Pfam" id="PF00209">
    <property type="entry name" value="SNF"/>
    <property type="match status" value="1"/>
</dbReference>
<dbReference type="GO" id="GO:0005730">
    <property type="term" value="C:nucleolus"/>
    <property type="evidence" value="ECO:0007669"/>
    <property type="project" value="UniProtKB-SubCell"/>
</dbReference>
<keyword evidence="21 42" id="KW-1133">Transmembrane helix</keyword>
<evidence type="ECO:0000256" key="37">
    <source>
        <dbReference type="PIRSR" id="PIRSR600175-1"/>
    </source>
</evidence>
<evidence type="ECO:0000256" key="9">
    <source>
        <dbReference type="ARBA" id="ARBA00022499"/>
    </source>
</evidence>
<gene>
    <name evidence="47" type="primary">KDM5A</name>
</gene>
<keyword evidence="20" id="KW-0223">Dioxygenase</keyword>
<evidence type="ECO:0000256" key="36">
    <source>
        <dbReference type="ARBA" id="ARBA00049351"/>
    </source>
</evidence>
<feature type="binding site" evidence="37">
    <location>
        <position position="1719"/>
    </location>
    <ligand>
        <name>Na(+)</name>
        <dbReference type="ChEBI" id="CHEBI:29101"/>
        <label>1</label>
    </ligand>
</feature>
<dbReference type="Ensembl" id="ENSOCUT00000000004.3">
    <property type="protein sequence ID" value="ENSOCUP00000000004.3"/>
    <property type="gene ID" value="ENSOCUG00000012946.3"/>
</dbReference>
<dbReference type="Gene3D" id="1.10.150.60">
    <property type="entry name" value="ARID DNA-binding domain"/>
    <property type="match status" value="1"/>
</dbReference>
<dbReference type="SMART" id="SM00558">
    <property type="entry name" value="JmjC"/>
    <property type="match status" value="1"/>
</dbReference>
<dbReference type="FunFam" id="3.30.40.10:FF:000613">
    <property type="entry name" value="lysine-specific demethylase 5A"/>
    <property type="match status" value="1"/>
</dbReference>
<dbReference type="InterPro" id="IPR048615">
    <property type="entry name" value="KDM5_C-hel"/>
</dbReference>
<dbReference type="SUPFAM" id="SSF51197">
    <property type="entry name" value="Clavaminate synthase-like"/>
    <property type="match status" value="1"/>
</dbReference>
<evidence type="ECO:0000256" key="31">
    <source>
        <dbReference type="ARBA" id="ARBA00023242"/>
    </source>
</evidence>
<evidence type="ECO:0000256" key="17">
    <source>
        <dbReference type="ARBA" id="ARBA00022843"/>
    </source>
</evidence>
<feature type="transmembrane region" description="Helical" evidence="42">
    <location>
        <begin position="1984"/>
        <end position="2008"/>
    </location>
</feature>
<dbReference type="Gene3D" id="3.30.40.10">
    <property type="entry name" value="Zinc/RING finger domain, C3HC4 (zinc finger)"/>
    <property type="match status" value="3"/>
</dbReference>
<dbReference type="PROSITE" id="PS51183">
    <property type="entry name" value="JMJN"/>
    <property type="match status" value="1"/>
</dbReference>
<dbReference type="PROSITE" id="PS00610">
    <property type="entry name" value="NA_NEUROTRAN_SYMP_1"/>
    <property type="match status" value="1"/>
</dbReference>
<dbReference type="Pfam" id="PF02375">
    <property type="entry name" value="JmjN"/>
    <property type="match status" value="1"/>
</dbReference>
<dbReference type="GO" id="GO:0000122">
    <property type="term" value="P:negative regulation of transcription by RNA polymerase II"/>
    <property type="evidence" value="ECO:0007669"/>
    <property type="project" value="Ensembl"/>
</dbReference>
<keyword evidence="37" id="KW-0915">Sodium</keyword>
<dbReference type="EMBL" id="AAGW02051718">
    <property type="status" value="NOT_ANNOTATED_CDS"/>
    <property type="molecule type" value="Genomic_DNA"/>
</dbReference>
<dbReference type="GO" id="GO:0140718">
    <property type="term" value="P:facultative heterochromatin formation"/>
    <property type="evidence" value="ECO:0007669"/>
    <property type="project" value="Ensembl"/>
</dbReference>
<feature type="transmembrane region" description="Helical" evidence="42">
    <location>
        <begin position="2087"/>
        <end position="2105"/>
    </location>
</feature>
<evidence type="ECO:0000256" key="3">
    <source>
        <dbReference type="ARBA" id="ARBA00004604"/>
    </source>
</evidence>
<evidence type="ECO:0000256" key="13">
    <source>
        <dbReference type="ARBA" id="ARBA00022737"/>
    </source>
</evidence>
<evidence type="ECO:0000256" key="11">
    <source>
        <dbReference type="ARBA" id="ARBA00022692"/>
    </source>
</evidence>
<dbReference type="InterPro" id="IPR004198">
    <property type="entry name" value="Znf_C5HC2"/>
</dbReference>
<accession>G1SCD9</accession>
<dbReference type="EMBL" id="AAGW02051716">
    <property type="status" value="NOT_ANNOTATED_CDS"/>
    <property type="molecule type" value="Genomic_DNA"/>
</dbReference>
<feature type="region of interest" description="Disordered" evidence="41">
    <location>
        <begin position="1492"/>
        <end position="1543"/>
    </location>
</feature>
<keyword evidence="25" id="KW-0090">Biological rhythms</keyword>
<evidence type="ECO:0000256" key="10">
    <source>
        <dbReference type="ARBA" id="ARBA00022553"/>
    </source>
</evidence>
<proteinExistence type="inferred from homology"/>
<dbReference type="InterPro" id="IPR047972">
    <property type="entry name" value="KDM5A_PHD3"/>
</dbReference>
<evidence type="ECO:0000256" key="18">
    <source>
        <dbReference type="ARBA" id="ARBA00022847"/>
    </source>
</evidence>
<dbReference type="STRING" id="9986.ENSOCUP00000000004"/>
<dbReference type="PRINTS" id="PR01196">
    <property type="entry name" value="GAT2TRNSPORT"/>
</dbReference>
<name>G1SCD9_RABIT</name>
<evidence type="ECO:0000256" key="29">
    <source>
        <dbReference type="ARBA" id="ARBA00023163"/>
    </source>
</evidence>
<feature type="compositionally biased region" description="Acidic residues" evidence="41">
    <location>
        <begin position="1337"/>
        <end position="1348"/>
    </location>
</feature>
<comment type="catalytic activity">
    <reaction evidence="34">
        <text>N(6),N(6),N(6)-trimethyl-L-lysyl(4)-[histone H3] + 3 2-oxoglutarate + 3 O2 = L-lysyl(4)-[histone H3] + 3 formaldehyde + 3 succinate + 3 CO2</text>
        <dbReference type="Rhea" id="RHEA:60208"/>
        <dbReference type="Rhea" id="RHEA-COMP:15537"/>
        <dbReference type="Rhea" id="RHEA-COMP:15547"/>
        <dbReference type="ChEBI" id="CHEBI:15379"/>
        <dbReference type="ChEBI" id="CHEBI:16526"/>
        <dbReference type="ChEBI" id="CHEBI:16810"/>
        <dbReference type="ChEBI" id="CHEBI:16842"/>
        <dbReference type="ChEBI" id="CHEBI:29969"/>
        <dbReference type="ChEBI" id="CHEBI:30031"/>
        <dbReference type="ChEBI" id="CHEBI:61961"/>
        <dbReference type="EC" id="1.14.11.67"/>
    </reaction>
</comment>
<feature type="region of interest" description="Disordered" evidence="41">
    <location>
        <begin position="1324"/>
        <end position="1348"/>
    </location>
</feature>
<keyword evidence="48" id="KW-1185">Reference proteome</keyword>
<dbReference type="CDD" id="cd11507">
    <property type="entry name" value="SLC6sbd_GAT2"/>
    <property type="match status" value="1"/>
</dbReference>
<protein>
    <recommendedName>
        <fullName evidence="40">Transporter</fullName>
    </recommendedName>
</protein>
<feature type="transmembrane region" description="Helical" evidence="42">
    <location>
        <begin position="1951"/>
        <end position="1972"/>
    </location>
</feature>
<keyword evidence="30" id="KW-0325">Glycoprotein</keyword>
<evidence type="ECO:0000259" key="45">
    <source>
        <dbReference type="PROSITE" id="PS51183"/>
    </source>
</evidence>
<keyword evidence="7" id="KW-0217">Developmental protein</keyword>
<dbReference type="SMR" id="G1SCD9"/>
<dbReference type="FunFam" id="2.60.120.650:FF:000035">
    <property type="entry name" value="PHD transcription factor Rum1"/>
    <property type="match status" value="1"/>
</dbReference>
<feature type="transmembrane region" description="Helical" evidence="42">
    <location>
        <begin position="2042"/>
        <end position="2075"/>
    </location>
</feature>
<dbReference type="Pfam" id="PF02928">
    <property type="entry name" value="zf-C5HC2"/>
    <property type="match status" value="1"/>
</dbReference>
<feature type="region of interest" description="Disordered" evidence="41">
    <location>
        <begin position="1407"/>
        <end position="1435"/>
    </location>
</feature>
<keyword evidence="28" id="KW-0010">Activator</keyword>
<sequence>MAGVGPGGYAAEFVPPPECPVFEPSWEEFTDPLSFIGRIRPLAEKTGICKIRPPKDWQPPFACEVKSFRFTPRVQRLNELEAMTRVRLDFLDQLAKFWELQGSTLKIPVVERKILDLYALSKIVASKGGFEMVTKEKKWSKVGSRLGYLPGKGTGSLLKSHYERILYPYELFQSGVSLMGVQMPNLDLKEKVEPEVLGTDTQTSPDAGTRMNILPKRTRRVKSQSEPGDMNRNTELKKLQIFGAGPKVVGLAMGAKDKEDEVTRRRKVTNRSDAFNMQMRQRKGTLSVNFVDLYVCMFCGRGNNEDKLLLCDGCDDSYHTFCLIPPLPDVPKGDWRCPKCVAEECNKPREAFGFEQAVREYTLQSFGEMADNFKSDYFNMPVHMVPTELVEKEFWRLVSSIEEDVIVEYGADISSKDFGSGFPVKDGRRKMLPEEEEYALSGWNLNNMPVLDQSVLAHINVDISGMKVPWLYVGMCFSSFCWHIEDHWSYSINYLHWGEPKTWYGVPSHAAEQLEEVMRELAPELFESQPDLLHQLVTIMNPNVLMEHGVPVYRTNQCAGEFVVTFPRAYHSGFNQGYNFAEAVNFCTADWLPIGRQCVNHYRRLRRHCVFSHEELIFKMAADPECLDVGLAAMVCKELTLMMEEETRLRESVVQMGVLMSEEEVFELVPDDERQCSACRTTCFLSALTCSCNPERLVCLYHPTDLCPCPMQKKCLRYRYPLEDLPSLLYGVKVRAQSYDTWVSRVTEALAANFNHKKDLIELRVMLEDAEDRKYPENELFRKLRDAVKEAETCASVAQLLLSKKQKHRQSPDSGRTRTKLTVEELKAFVQQLFSLPCIISQARQVKNLLDDVEEFHERAQEAMMDETPDSSKLQMLIDMGSSLYVELPELPRLKQELQQARWLDEVRLTLSDPQQVTLDVMKKLIDSGVGLAPHHAVEKAMAELQELLTVSERWEEKAKVCLQARPRHSVASLESIVNEAKNIPAFLPNVLSLKEALQKARDWTAKVEALQSGSNYAYLEQLESLSAKGRPIPVRLDALPQVESQVAAARAWRERTGRTFLKKNSSHTLLQVLSPRTDIGIYGSGKNRRKKVKELIEKEKEKDLDLEPLSDLEEGLEETRDTAVVVAVFKEREQKEIEAMHSLRAANLAKMTMVDRIEEVKFCICRKTASGFMLQCELCKDWFHNSCVPLPKSSSQKKASSWQAKEVKFLCPLCMRSRRPRLETILSLLVSLQKLPVRLPEGEALQCLTERAMSWQDRARQALATDELSSALAKLSVLSQRMVEQAAREKTEKIISAELQKAAANPDLQGHLSSFQQSAFNRAVSSVSSSPRQTMDYDDEETDSDEDIRETYGYDMKDTASVKSSSSLEPNLFCDEEIPIKSEEVVTHMWTAPSFCAEHAYSSASKSCSQGSSTPRKQPRKSPLVPRSLEPPVLELSPGAKAQLEELMMVGDLLEVSLDETQHIWRILQATHPPSEDRFLHIMEDDSVEEKPLKMKGKDSSEKKRKRKLEKVEQLFGEGKQKSKELKKMDKPKKKKLKLNADKSKELNKLAKKLAKEEERKKKKEKATAAKVELVKENTEKKREKKVLDIPSKYDWSGAEESDDENAVCAAQNCQRPCKDKVDWVQCDGGCDEWFHQVCVGVSPEMAENEDYICINCAKKQGPDSPGGMDSRVSGTTSNGETKPVYPVVEKAEEDGTLERGHWNNKMEFVLSVVGEIVGLGNVWRFPYLCYKNGGGAFFIPYLIFLFTCGIPVFLLETALGQYTSQGGVTAWRKICPIFEGIGYASQMIVVLLNVYYIIVLAWALFYLFSSFTLDLPWGSCHHEWNTEHCVEFQKTNGSLNVTSENATSPVIEFWERRVLKISDGIQHLGALRWELVLCLLLAWVICYFCIWKGVKSTGKVVYFTATFPYLMLVVLLIRGVTLPGAAQGIQFYLYPNLTRLWDPQVWMDAGTQIFFSFAICLGCLTALGSYNKYHNNCYRDCLALCLLNSGTSFVAGFAIFSILGFMSQEQGVPISEVAESGPGLAFIAYPRAVVMLPFSPLWACCFFFMVVLLGLDSQFVCVESLVTALVDMYPGLFRKKNRREFLILAVSVASFLVGLVMLTEGGMYVFQLFDYYAASGMCLLFVAIFESFCVAWVYGARRFYDNIEDMIGYRPWPLIKYCWLFFTPAVCTGTFLFSLVKYTPLTYNKKYTYPWWGDALGWLLALSSMVCIPAWGLYKLSTLKGPLRERLRQLVCPAEDLPQRSPAGPPAPATPRTSLLRVTELESHC</sequence>
<dbReference type="EMBL" id="AAGW02051715">
    <property type="status" value="NOT_ANNOTATED_CDS"/>
    <property type="molecule type" value="Genomic_DNA"/>
</dbReference>
<feature type="disulfide bond" evidence="38">
    <location>
        <begin position="1822"/>
        <end position="1831"/>
    </location>
</feature>
<dbReference type="PRINTS" id="PR00176">
    <property type="entry name" value="NANEUSMPORT"/>
</dbReference>
<dbReference type="PROSITE" id="PS51184">
    <property type="entry name" value="JMJC"/>
    <property type="match status" value="1"/>
</dbReference>
<evidence type="ECO:0000256" key="15">
    <source>
        <dbReference type="ARBA" id="ARBA00022775"/>
    </source>
</evidence>
<evidence type="ECO:0000313" key="48">
    <source>
        <dbReference type="Proteomes" id="UP000001811"/>
    </source>
</evidence>
<evidence type="ECO:0000313" key="47">
    <source>
        <dbReference type="Ensembl" id="ENSOCUP00000000004.3"/>
    </source>
</evidence>
<dbReference type="EMBL" id="AAGW02051717">
    <property type="status" value="NOT_ANNOTATED_CDS"/>
    <property type="molecule type" value="Genomic_DNA"/>
</dbReference>
<feature type="transmembrane region" description="Helical" evidence="42">
    <location>
        <begin position="2201"/>
        <end position="2220"/>
    </location>
</feature>
<evidence type="ECO:0000256" key="30">
    <source>
        <dbReference type="ARBA" id="ARBA00023180"/>
    </source>
</evidence>
<dbReference type="InterPro" id="IPR001606">
    <property type="entry name" value="ARID_dom"/>
</dbReference>
<evidence type="ECO:0000256" key="27">
    <source>
        <dbReference type="ARBA" id="ARBA00023157"/>
    </source>
</evidence>
<dbReference type="CDD" id="cd15686">
    <property type="entry name" value="PHD3_KDM5A"/>
    <property type="match status" value="1"/>
</dbReference>
<feature type="binding site" evidence="37">
    <location>
        <position position="1723"/>
    </location>
    <ligand>
        <name>Na(+)</name>
        <dbReference type="ChEBI" id="CHEBI:29101"/>
        <label>1</label>
    </ligand>
</feature>
<keyword evidence="14 39" id="KW-0863">Zinc-finger</keyword>
<dbReference type="Proteomes" id="UP000001811">
    <property type="component" value="Chromosome 8"/>
</dbReference>
<keyword evidence="6 40" id="KW-0813">Transport</keyword>
<evidence type="ECO:0000259" key="44">
    <source>
        <dbReference type="PROSITE" id="PS51011"/>
    </source>
</evidence>
<dbReference type="Bgee" id="ENSOCUG00000012946">
    <property type="expression patterns" value="Expressed in liver and 15 other cell types or tissues"/>
</dbReference>
<dbReference type="InterPro" id="IPR047970">
    <property type="entry name" value="KDM5A_PHD2"/>
</dbReference>
<keyword evidence="23" id="KW-0408">Iron</keyword>
<keyword evidence="13" id="KW-0677">Repeat</keyword>
<comment type="catalytic activity">
    <reaction evidence="33">
        <text>beta-alanine(out) + chloride(out) + 2 Na(+)(out) = beta-alanine(in) + chloride(in) + 2 Na(+)(in)</text>
        <dbReference type="Rhea" id="RHEA:71247"/>
        <dbReference type="ChEBI" id="CHEBI:17996"/>
        <dbReference type="ChEBI" id="CHEBI:29101"/>
        <dbReference type="ChEBI" id="CHEBI:57966"/>
    </reaction>
    <physiologicalReaction direction="left-to-right" evidence="33">
        <dbReference type="Rhea" id="RHEA:71248"/>
    </physiologicalReaction>
</comment>
<dbReference type="GO" id="GO:0034647">
    <property type="term" value="F:histone H3K4me/H3K4me2/H3K4me3 demethylase activity"/>
    <property type="evidence" value="ECO:0007669"/>
    <property type="project" value="UniProtKB-EC"/>
</dbReference>
<comment type="catalytic activity">
    <reaction evidence="35">
        <text>taurine(out) + chloride(out) + 2 Na(+)(out) = taurine(in) + chloride(in) + 2 Na(+)(in)</text>
        <dbReference type="Rhea" id="RHEA:71223"/>
        <dbReference type="ChEBI" id="CHEBI:17996"/>
        <dbReference type="ChEBI" id="CHEBI:29101"/>
        <dbReference type="ChEBI" id="CHEBI:507393"/>
    </reaction>
    <physiologicalReaction direction="left-to-right" evidence="35">
        <dbReference type="Rhea" id="RHEA:71224"/>
    </physiologicalReaction>
</comment>
<dbReference type="InterPro" id="IPR011011">
    <property type="entry name" value="Znf_FYVE_PHD"/>
</dbReference>
<feature type="domain" description="PHD-type" evidence="43">
    <location>
        <begin position="1161"/>
        <end position="1218"/>
    </location>
</feature>
<comment type="similarity">
    <text evidence="5">Belongs to the JARID1 histone demethylase family.</text>
</comment>
<evidence type="ECO:0000256" key="4">
    <source>
        <dbReference type="ARBA" id="ARBA00006614"/>
    </source>
</evidence>
<dbReference type="InterPro" id="IPR013083">
    <property type="entry name" value="Znf_RING/FYVE/PHD"/>
</dbReference>
<evidence type="ECO:0000256" key="42">
    <source>
        <dbReference type="SAM" id="Phobius"/>
    </source>
</evidence>
<comment type="similarity">
    <text evidence="4">Belongs to the sodium:neurotransmitter symporter (SNF) (TC 2.A.22) family. SLC6A13 subfamily.</text>
</comment>
<keyword evidence="26 42" id="KW-0472">Membrane</keyword>
<dbReference type="CDD" id="cd16873">
    <property type="entry name" value="ARID_KDM5A"/>
    <property type="match status" value="1"/>
</dbReference>
<dbReference type="Gene3D" id="2.60.120.650">
    <property type="entry name" value="Cupin"/>
    <property type="match status" value="1"/>
</dbReference>
<dbReference type="SMART" id="SM00501">
    <property type="entry name" value="BRIGHT"/>
    <property type="match status" value="1"/>
</dbReference>
<keyword evidence="15" id="KW-0532">Neurotransmitter transport</keyword>
<dbReference type="PROSITE" id="PS51011">
    <property type="entry name" value="ARID"/>
    <property type="match status" value="1"/>
</dbReference>
<dbReference type="Pfam" id="PF21323">
    <property type="entry name" value="KDM5_C-hel"/>
    <property type="match status" value="1"/>
</dbReference>
<evidence type="ECO:0000256" key="39">
    <source>
        <dbReference type="PROSITE-ProRule" id="PRU00146"/>
    </source>
</evidence>
<keyword evidence="17" id="KW-0832">Ubl conjugation</keyword>
<feature type="transmembrane region" description="Helical" evidence="42">
    <location>
        <begin position="1782"/>
        <end position="1810"/>
    </location>
</feature>
<feature type="compositionally biased region" description="Basic and acidic residues" evidence="41">
    <location>
        <begin position="1492"/>
        <end position="1503"/>
    </location>
</feature>
<comment type="catalytic activity">
    <reaction evidence="32">
        <text>4-aminobutanoate(out) + chloride(out) + 2 Na(+)(out) = 4-aminobutanoate(in) + chloride(in) + 2 Na(+)(in)</text>
        <dbReference type="Rhea" id="RHEA:70687"/>
        <dbReference type="ChEBI" id="CHEBI:17996"/>
        <dbReference type="ChEBI" id="CHEBI:29101"/>
        <dbReference type="ChEBI" id="CHEBI:59888"/>
    </reaction>
    <physiologicalReaction direction="left-to-right" evidence="32">
        <dbReference type="Rhea" id="RHEA:70688"/>
    </physiologicalReaction>
</comment>
<feature type="transmembrane region" description="Helical" evidence="42">
    <location>
        <begin position="1740"/>
        <end position="1761"/>
    </location>
</feature>
<dbReference type="InterPro" id="IPR003347">
    <property type="entry name" value="JmjC_dom"/>
</dbReference>
<dbReference type="InterPro" id="IPR037272">
    <property type="entry name" value="SNS_sf"/>
</dbReference>
<feature type="binding site" evidence="37">
    <location>
        <position position="2059"/>
    </location>
    <ligand>
        <name>Na(+)</name>
        <dbReference type="ChEBI" id="CHEBI:29101"/>
        <label>1</label>
    </ligand>
</feature>
<evidence type="ECO:0000259" key="46">
    <source>
        <dbReference type="PROSITE" id="PS51184"/>
    </source>
</evidence>
<dbReference type="GO" id="GO:0000976">
    <property type="term" value="F:transcription cis-regulatory region binding"/>
    <property type="evidence" value="ECO:0007669"/>
    <property type="project" value="Ensembl"/>
</dbReference>
<evidence type="ECO:0000256" key="38">
    <source>
        <dbReference type="PIRSR" id="PIRSR600175-2"/>
    </source>
</evidence>
<dbReference type="GO" id="GO:0008270">
    <property type="term" value="F:zinc ion binding"/>
    <property type="evidence" value="ECO:0007669"/>
    <property type="project" value="UniProtKB-KW"/>
</dbReference>
<keyword evidence="29" id="KW-0804">Transcription</keyword>
<keyword evidence="11 40" id="KW-0812">Transmembrane</keyword>
<dbReference type="PROSITE" id="PS50267">
    <property type="entry name" value="NA_NEUROTRAN_SYMP_3"/>
    <property type="match status" value="1"/>
</dbReference>
<dbReference type="SMART" id="SM00545">
    <property type="entry name" value="JmjN"/>
    <property type="match status" value="1"/>
</dbReference>
<evidence type="ECO:0000256" key="21">
    <source>
        <dbReference type="ARBA" id="ARBA00022989"/>
    </source>
</evidence>
<evidence type="ECO:0000256" key="1">
    <source>
        <dbReference type="ARBA" id="ARBA00001954"/>
    </source>
</evidence>
<dbReference type="GO" id="GO:0005654">
    <property type="term" value="C:nucleoplasm"/>
    <property type="evidence" value="ECO:0007669"/>
    <property type="project" value="UniProtKB-ARBA"/>
</dbReference>
<feature type="binding site" evidence="37">
    <location>
        <position position="2055"/>
    </location>
    <ligand>
        <name>Na(+)</name>
        <dbReference type="ChEBI" id="CHEBI:29101"/>
        <label>1</label>
    </ligand>
</feature>
<keyword evidence="27 38" id="KW-1015">Disulfide bond</keyword>
<dbReference type="InParanoid" id="G1SCD9"/>
<comment type="subcellular location">
    <subcellularLocation>
        <location evidence="2">Basolateral cell membrane</location>
        <topology evidence="2">Multi-pass membrane protein</topology>
    </subcellularLocation>
    <subcellularLocation>
        <location evidence="3">Nucleus</location>
        <location evidence="3">Nucleolus</location>
    </subcellularLocation>
</comment>
<dbReference type="InterPro" id="IPR000175">
    <property type="entry name" value="Na/ntran_symport"/>
</dbReference>
<keyword evidence="18 40" id="KW-0769">Symport</keyword>
<dbReference type="FunCoup" id="G1SCD9">
    <property type="interactions" value="2707"/>
</dbReference>
<feature type="transmembrane region" description="Helical" evidence="42">
    <location>
        <begin position="1872"/>
        <end position="1892"/>
    </location>
</feature>
<dbReference type="eggNOG" id="KOG3660">
    <property type="taxonomic scope" value="Eukaryota"/>
</dbReference>
<keyword evidence="22" id="KW-0560">Oxidoreductase</keyword>
<evidence type="ECO:0000256" key="16">
    <source>
        <dbReference type="ARBA" id="ARBA00022833"/>
    </source>
</evidence>
<dbReference type="InterPro" id="IPR019787">
    <property type="entry name" value="Znf_PHD-finger"/>
</dbReference>
<keyword evidence="12 37" id="KW-0479">Metal-binding</keyword>
<evidence type="ECO:0000256" key="20">
    <source>
        <dbReference type="ARBA" id="ARBA00022964"/>
    </source>
</evidence>
<evidence type="ECO:0000256" key="24">
    <source>
        <dbReference type="ARBA" id="ARBA00023015"/>
    </source>
</evidence>
<evidence type="ECO:0000256" key="40">
    <source>
        <dbReference type="RuleBase" id="RU003732"/>
    </source>
</evidence>
<evidence type="ECO:0000256" key="2">
    <source>
        <dbReference type="ARBA" id="ARBA00004554"/>
    </source>
</evidence>
<dbReference type="CDD" id="cd15602">
    <property type="entry name" value="PHD1_KDM5A"/>
    <property type="match status" value="1"/>
</dbReference>
<keyword evidence="19" id="KW-0156">Chromatin regulator</keyword>
<comment type="catalytic activity">
    <reaction evidence="36">
        <text>hypotaurine(out) + chloride(out) + 2 Na(+)(out) = hypotaurine(in) + chloride(in) + 2 Na(+)(in)</text>
        <dbReference type="Rhea" id="RHEA:71243"/>
        <dbReference type="ChEBI" id="CHEBI:17996"/>
        <dbReference type="ChEBI" id="CHEBI:29101"/>
        <dbReference type="ChEBI" id="CHEBI:57853"/>
    </reaction>
    <physiologicalReaction direction="left-to-right" evidence="36">
        <dbReference type="Rhea" id="RHEA:71244"/>
    </physiologicalReaction>
</comment>
<dbReference type="PANTHER" id="PTHR11616:SF111">
    <property type="entry name" value="SODIUM- AND CHLORIDE-DEPENDENT GABA TRANSPORTER 2"/>
    <property type="match status" value="1"/>
</dbReference>
<dbReference type="GeneTree" id="ENSGT00940000157170"/>
<evidence type="ECO:0000256" key="25">
    <source>
        <dbReference type="ARBA" id="ARBA00023108"/>
    </source>
</evidence>
<reference evidence="47" key="2">
    <citation type="submission" date="2025-08" db="UniProtKB">
        <authorList>
            <consortium name="Ensembl"/>
        </authorList>
    </citation>
    <scope>IDENTIFICATION</scope>
    <source>
        <strain evidence="47">Thorbecke</strain>
    </source>
</reference>
<dbReference type="GO" id="GO:0031490">
    <property type="term" value="F:chromatin DNA binding"/>
    <property type="evidence" value="ECO:0007669"/>
    <property type="project" value="Ensembl"/>
</dbReference>
<feature type="binding site" evidence="37">
    <location>
        <position position="1716"/>
    </location>
    <ligand>
        <name>Na(+)</name>
        <dbReference type="ChEBI" id="CHEBI:29101"/>
        <label>1</label>
    </ligand>
</feature>
<dbReference type="InterPro" id="IPR013637">
    <property type="entry name" value="Lys_sp_deMease-like_dom"/>
</dbReference>
<dbReference type="GO" id="GO:0042393">
    <property type="term" value="F:histone binding"/>
    <property type="evidence" value="ECO:0007669"/>
    <property type="project" value="Ensembl"/>
</dbReference>
<feature type="compositionally biased region" description="Polar residues" evidence="41">
    <location>
        <begin position="1324"/>
        <end position="1334"/>
    </location>
</feature>
<dbReference type="SMART" id="SM00249">
    <property type="entry name" value="PHD"/>
    <property type="match status" value="3"/>
</dbReference>
<keyword evidence="24" id="KW-0805">Transcription regulation</keyword>
<dbReference type="FunFam" id="1.10.150.60:FF:000001">
    <property type="entry name" value="Putative lysine-specific demethylase 5b"/>
    <property type="match status" value="1"/>
</dbReference>
<evidence type="ECO:0000256" key="6">
    <source>
        <dbReference type="ARBA" id="ARBA00022448"/>
    </source>
</evidence>
<dbReference type="PROSITE" id="PS01359">
    <property type="entry name" value="ZF_PHD_1"/>
    <property type="match status" value="2"/>
</dbReference>
<dbReference type="Pfam" id="PF01388">
    <property type="entry name" value="ARID"/>
    <property type="match status" value="1"/>
</dbReference>
<dbReference type="SMART" id="SM01014">
    <property type="entry name" value="ARID"/>
    <property type="match status" value="1"/>
</dbReference>
<dbReference type="FunFam" id="3.30.40.10:FF:000023">
    <property type="entry name" value="Lysine (K)-specific demethylase 5A"/>
    <property type="match status" value="1"/>
</dbReference>
<dbReference type="Pfam" id="PF02373">
    <property type="entry name" value="JmjC"/>
    <property type="match status" value="1"/>
</dbReference>
<comment type="cofactor">
    <cofactor evidence="1">
        <name>Fe(2+)</name>
        <dbReference type="ChEBI" id="CHEBI:29033"/>
    </cofactor>
</comment>
<dbReference type="GO" id="GO:0005332">
    <property type="term" value="F:gamma-aminobutyric acid:sodium:chloride symporter activity"/>
    <property type="evidence" value="ECO:0007669"/>
    <property type="project" value="InterPro"/>
</dbReference>
<dbReference type="GO" id="GO:0032993">
    <property type="term" value="C:protein-DNA complex"/>
    <property type="evidence" value="ECO:0007669"/>
    <property type="project" value="Ensembl"/>
</dbReference>
<feature type="domain" description="PHD-type" evidence="43">
    <location>
        <begin position="1607"/>
        <end position="1661"/>
    </location>
</feature>
<dbReference type="Pfam" id="PF00628">
    <property type="entry name" value="PHD"/>
    <property type="match status" value="2"/>
</dbReference>
<dbReference type="GO" id="GO:0003713">
    <property type="term" value="F:transcription coactivator activity"/>
    <property type="evidence" value="ECO:0007669"/>
    <property type="project" value="Ensembl"/>
</dbReference>
<evidence type="ECO:0000256" key="22">
    <source>
        <dbReference type="ARBA" id="ARBA00023002"/>
    </source>
</evidence>
<keyword evidence="8" id="KW-1003">Cell membrane</keyword>
<evidence type="ECO:0000256" key="8">
    <source>
        <dbReference type="ARBA" id="ARBA00022475"/>
    </source>
</evidence>
<dbReference type="FunFam" id="2.60.120.650:FF:000001">
    <property type="entry name" value="Putative lysine-specific demethylase 5b"/>
    <property type="match status" value="1"/>
</dbReference>
<dbReference type="GO" id="GO:0042995">
    <property type="term" value="C:cell projection"/>
    <property type="evidence" value="ECO:0007669"/>
    <property type="project" value="TreeGrafter"/>
</dbReference>
<dbReference type="PROSITE" id="PS50016">
    <property type="entry name" value="ZF_PHD_2"/>
    <property type="match status" value="3"/>
</dbReference>
<evidence type="ECO:0000256" key="12">
    <source>
        <dbReference type="ARBA" id="ARBA00022723"/>
    </source>
</evidence>
<feature type="domain" description="JmjN" evidence="45">
    <location>
        <begin position="19"/>
        <end position="60"/>
    </location>
</feature>
<dbReference type="InterPro" id="IPR047973">
    <property type="entry name" value="KDM5A_PHD1"/>
</dbReference>